<dbReference type="Proteomes" id="UP000002812">
    <property type="component" value="Unassembled WGS sequence"/>
</dbReference>
<dbReference type="AlphaFoldDB" id="I8U4Z6"/>
<reference evidence="3" key="2">
    <citation type="submission" date="2012-06" db="EMBL/GenBank/DDBJ databases">
        <title>Comparative genomic analyses of Aspergillus oryzae 3.042 and A. oryzae RIB40 for soy-sauce fermentation.</title>
        <authorList>
            <person name="Zhao G."/>
            <person name="Hou L."/>
            <person name="Wang C."/>
            <person name="Cao X."/>
        </authorList>
    </citation>
    <scope>NUCLEOTIDE SEQUENCE [LARGE SCALE GENOMIC DNA]</scope>
    <source>
        <strain evidence="3">3.042</strain>
    </source>
</reference>
<proteinExistence type="predicted"/>
<evidence type="ECO:0000313" key="3">
    <source>
        <dbReference type="Proteomes" id="UP000002812"/>
    </source>
</evidence>
<feature type="region of interest" description="Disordered" evidence="1">
    <location>
        <begin position="206"/>
        <end position="240"/>
    </location>
</feature>
<comment type="caution">
    <text evidence="2">The sequence shown here is derived from an EMBL/GenBank/DDBJ whole genome shotgun (WGS) entry which is preliminary data.</text>
</comment>
<organism evidence="2 3">
    <name type="scientific">Aspergillus oryzae (strain 3.042)</name>
    <name type="common">Yellow koji mold</name>
    <dbReference type="NCBI Taxonomy" id="1160506"/>
    <lineage>
        <taxon>Eukaryota</taxon>
        <taxon>Fungi</taxon>
        <taxon>Dikarya</taxon>
        <taxon>Ascomycota</taxon>
        <taxon>Pezizomycotina</taxon>
        <taxon>Eurotiomycetes</taxon>
        <taxon>Eurotiomycetidae</taxon>
        <taxon>Eurotiales</taxon>
        <taxon>Aspergillaceae</taxon>
        <taxon>Aspergillus</taxon>
        <taxon>Aspergillus subgen. Circumdati</taxon>
    </lineage>
</organism>
<dbReference type="HOGENOM" id="CLU_1156157_0_0_1"/>
<evidence type="ECO:0000313" key="2">
    <source>
        <dbReference type="EMBL" id="EIT81803.1"/>
    </source>
</evidence>
<dbReference type="EMBL" id="AKHY01000097">
    <property type="protein sequence ID" value="EIT81803.1"/>
    <property type="molecule type" value="Genomic_DNA"/>
</dbReference>
<sequence>MLLWGRVQSSLASRRSGGSGTLLLAQLLFKLGEFVHRDLLLLIHHLLNSLHFLDLSRHTPLATYPNKQPRGENKRREAYVVHKHRLNAVLQSDSARVAGPASAAQLQHHNTVLEAPKLNVASIFLDCRPDSCLQELLDHADNFVIFFIVAERFLLAALLRVLSGFSDRVDDRLAGGYSLRNQAEDFGFDMGPVCIACLGHSDELRSEEDGGDTVNIEQVRSQGGRVRRSESRARGQVLEE</sequence>
<gene>
    <name evidence="2" type="ORF">Ao3042_01692</name>
</gene>
<accession>I8U4Z6</accession>
<reference evidence="2 3" key="1">
    <citation type="journal article" date="2012" name="Eukaryot. Cell">
        <title>Draft genome sequence of Aspergillus oryzae strain 3.042.</title>
        <authorList>
            <person name="Zhao G."/>
            <person name="Yao Y."/>
            <person name="Qi W."/>
            <person name="Wang C."/>
            <person name="Hou L."/>
            <person name="Zeng B."/>
            <person name="Cao X."/>
        </authorList>
    </citation>
    <scope>NUCLEOTIDE SEQUENCE [LARGE SCALE GENOMIC DNA]</scope>
    <source>
        <strain evidence="2 3">3.042</strain>
    </source>
</reference>
<protein>
    <submittedName>
        <fullName evidence="2">Uncharacterized protein</fullName>
    </submittedName>
</protein>
<name>I8U4Z6_ASPO3</name>
<evidence type="ECO:0000256" key="1">
    <source>
        <dbReference type="SAM" id="MobiDB-lite"/>
    </source>
</evidence>